<reference evidence="4 5" key="1">
    <citation type="submission" date="2017-07" db="EMBL/GenBank/DDBJ databases">
        <title>Leptospira spp. isolated from tropical soils.</title>
        <authorList>
            <person name="Thibeaux R."/>
            <person name="Iraola G."/>
            <person name="Ferres I."/>
            <person name="Bierque E."/>
            <person name="Girault D."/>
            <person name="Soupe-Gilbert M.-E."/>
            <person name="Picardeau M."/>
            <person name="Goarant C."/>
        </authorList>
    </citation>
    <scope>NUCLEOTIDE SEQUENCE [LARGE SCALE GENOMIC DNA]</scope>
    <source>
        <strain evidence="4 5">FH4-C-A1</strain>
    </source>
</reference>
<name>A0ABX4NFP5_9LEPT</name>
<evidence type="ECO:0000256" key="1">
    <source>
        <dbReference type="SAM" id="MobiDB-lite"/>
    </source>
</evidence>
<dbReference type="Proteomes" id="UP000231879">
    <property type="component" value="Unassembled WGS sequence"/>
</dbReference>
<keyword evidence="5" id="KW-1185">Reference proteome</keyword>
<organism evidence="4 5">
    <name type="scientific">Leptospira barantonii</name>
    <dbReference type="NCBI Taxonomy" id="2023184"/>
    <lineage>
        <taxon>Bacteria</taxon>
        <taxon>Pseudomonadati</taxon>
        <taxon>Spirochaetota</taxon>
        <taxon>Spirochaetia</taxon>
        <taxon>Leptospirales</taxon>
        <taxon>Leptospiraceae</taxon>
        <taxon>Leptospira</taxon>
    </lineage>
</organism>
<dbReference type="PANTHER" id="PTHR35812:SF1">
    <property type="entry name" value="LIPOPROTEIN"/>
    <property type="match status" value="1"/>
</dbReference>
<comment type="caution">
    <text evidence="4">The sequence shown here is derived from an EMBL/GenBank/DDBJ whole genome shotgun (WGS) entry which is preliminary data.</text>
</comment>
<dbReference type="Pfam" id="PF07603">
    <property type="entry name" value="Lcl_C"/>
    <property type="match status" value="2"/>
</dbReference>
<evidence type="ECO:0000313" key="5">
    <source>
        <dbReference type="Proteomes" id="UP000231879"/>
    </source>
</evidence>
<evidence type="ECO:0000256" key="2">
    <source>
        <dbReference type="SAM" id="SignalP"/>
    </source>
</evidence>
<dbReference type="EMBL" id="NPDS01000010">
    <property type="protein sequence ID" value="PJZ55625.1"/>
    <property type="molecule type" value="Genomic_DNA"/>
</dbReference>
<dbReference type="InterPro" id="IPR011460">
    <property type="entry name" value="Lcl_C"/>
</dbReference>
<gene>
    <name evidence="4" type="ORF">CH367_19315</name>
</gene>
<feature type="chain" id="PRO_5046365286" description="Lcl C-terminal domain-containing protein" evidence="2">
    <location>
        <begin position="22"/>
        <end position="390"/>
    </location>
</feature>
<feature type="domain" description="Lcl C-terminal" evidence="3">
    <location>
        <begin position="113"/>
        <end position="246"/>
    </location>
</feature>
<dbReference type="RefSeq" id="WP_100764144.1">
    <property type="nucleotide sequence ID" value="NZ_NPDS01000010.1"/>
</dbReference>
<accession>A0ABX4NFP5</accession>
<keyword evidence="2" id="KW-0732">Signal</keyword>
<evidence type="ECO:0000313" key="4">
    <source>
        <dbReference type="EMBL" id="PJZ55625.1"/>
    </source>
</evidence>
<proteinExistence type="predicted"/>
<feature type="region of interest" description="Disordered" evidence="1">
    <location>
        <begin position="42"/>
        <end position="63"/>
    </location>
</feature>
<feature type="domain" description="Lcl C-terminal" evidence="3">
    <location>
        <begin position="265"/>
        <end position="388"/>
    </location>
</feature>
<protein>
    <recommendedName>
        <fullName evidence="3">Lcl C-terminal domain-containing protein</fullName>
    </recommendedName>
</protein>
<evidence type="ECO:0000259" key="3">
    <source>
        <dbReference type="Pfam" id="PF07603"/>
    </source>
</evidence>
<dbReference type="PANTHER" id="PTHR35812">
    <property type="entry name" value="LIPOPROTEIN"/>
    <property type="match status" value="1"/>
</dbReference>
<sequence>MNIKYILFLLSIYTFHFSCIAQPPDKPDPPYTLLNYLINPTNSNGSGTTTPTPPSPSYNPSTISDTGQTQCYNNAGAVVACTGTGQDGEFSNVPNIRSFTGPTQHSQYTNDYTTLDSLRGLVWKTCPEGQTGGACVGLANQISITNALLGGPGSCQALNGLNGGNGYAGKNNWRIPLIQEFFPLYLYTTVPIHMETTQFPNADMSALYIANTDDATNAAQAWQFDFLNMTNTRTFVKNANGLLRCVSGNPPPAQSFQVNTGALLGTVTDRNTNLLWVKCPFGKSATTCAVGVLFVGNLNSAYTNCNNLVYAGRSDWRLPNINELLSLVDHSIAATPVVPTATFPNFPGAVFWSSTTNPNIPIENLTIDFSNGTIAGTAKTVGARAICVTN</sequence>
<feature type="signal peptide" evidence="2">
    <location>
        <begin position="1"/>
        <end position="21"/>
    </location>
</feature>